<sequence length="112" mass="13133">MKSYNNSIRKRYKYKICFKEHNYISLLRLFKYDDGICYCCGRKLKSPKDKDYDPNDKRAPQVDHVIPISKGGGHLWNNVKLICKECNSYKSDILLCPCIYKLITFNLNAVSD</sequence>
<dbReference type="CDD" id="cd00085">
    <property type="entry name" value="HNHc"/>
    <property type="match status" value="1"/>
</dbReference>
<dbReference type="Proteomes" id="UP000283380">
    <property type="component" value="Unassembled WGS sequence"/>
</dbReference>
<proteinExistence type="predicted"/>
<organism evidence="2 3">
    <name type="scientific">Lactobacillus bombicola</name>
    <dbReference type="NCBI Taxonomy" id="1505723"/>
    <lineage>
        <taxon>Bacteria</taxon>
        <taxon>Bacillati</taxon>
        <taxon>Bacillota</taxon>
        <taxon>Bacilli</taxon>
        <taxon>Lactobacillales</taxon>
        <taxon>Lactobacillaceae</taxon>
        <taxon>Lactobacillus</taxon>
    </lineage>
</organism>
<name>A0ABX9LX82_9LACO</name>
<evidence type="ECO:0000313" key="2">
    <source>
        <dbReference type="EMBL" id="RHW53677.1"/>
    </source>
</evidence>
<keyword evidence="3" id="KW-1185">Reference proteome</keyword>
<feature type="domain" description="HNH nuclease" evidence="1">
    <location>
        <begin position="26"/>
        <end position="88"/>
    </location>
</feature>
<evidence type="ECO:0000313" key="3">
    <source>
        <dbReference type="Proteomes" id="UP000283380"/>
    </source>
</evidence>
<dbReference type="InterPro" id="IPR003615">
    <property type="entry name" value="HNH_nuc"/>
</dbReference>
<comment type="caution">
    <text evidence="2">The sequence shown here is derived from an EMBL/GenBank/DDBJ whole genome shotgun (WGS) entry which is preliminary data.</text>
</comment>
<gene>
    <name evidence="2" type="ORF">DS834_01160</name>
</gene>
<dbReference type="InterPro" id="IPR002711">
    <property type="entry name" value="HNH"/>
</dbReference>
<dbReference type="Pfam" id="PF01844">
    <property type="entry name" value="HNH"/>
    <property type="match status" value="1"/>
</dbReference>
<protein>
    <recommendedName>
        <fullName evidence="1">HNH nuclease domain-containing protein</fullName>
    </recommendedName>
</protein>
<dbReference type="SMART" id="SM00507">
    <property type="entry name" value="HNHc"/>
    <property type="match status" value="1"/>
</dbReference>
<dbReference type="EMBL" id="QOCU01000001">
    <property type="protein sequence ID" value="RHW53677.1"/>
    <property type="molecule type" value="Genomic_DNA"/>
</dbReference>
<evidence type="ECO:0000259" key="1">
    <source>
        <dbReference type="SMART" id="SM00507"/>
    </source>
</evidence>
<accession>A0ABX9LX82</accession>
<dbReference type="Gene3D" id="1.10.30.50">
    <property type="match status" value="1"/>
</dbReference>
<reference evidence="2 3" key="1">
    <citation type="submission" date="2018-07" db="EMBL/GenBank/DDBJ databases">
        <title>Genome sequences of six Lactobacillus spp. isolated from bumble bee guts.</title>
        <authorList>
            <person name="Motta E.V.S."/>
            <person name="Moran N.A."/>
        </authorList>
    </citation>
    <scope>NUCLEOTIDE SEQUENCE [LARGE SCALE GENOMIC DNA]</scope>
    <source>
        <strain evidence="2 3">BI-4G</strain>
    </source>
</reference>